<sequence length="161" mass="18451">MAENTTRKRTTTASEPSGTDNRDRNTHLDQTQSIKRLEQWIAGLETEVSELKRAKELTTGRNRSVLIMNHEEPAIRDAKIRADIDGRRVPGYYPRLLHIAFVPDSFGLGLTKAWGLHPQWTIWLQQWLLGTAVFTALTTRVRVPDQVEDYTPCLTYMVFQG</sequence>
<evidence type="ECO:0000313" key="3">
    <source>
        <dbReference type="Proteomes" id="UP000272942"/>
    </source>
</evidence>
<evidence type="ECO:0000313" key="2">
    <source>
        <dbReference type="EMBL" id="VDP90153.1"/>
    </source>
</evidence>
<dbReference type="WBParaSite" id="ECPE_0001291801-mRNA-1">
    <property type="protein sequence ID" value="ECPE_0001291801-mRNA-1"/>
    <property type="gene ID" value="ECPE_0001291801"/>
</dbReference>
<proteinExistence type="predicted"/>
<dbReference type="EMBL" id="UZAN01053810">
    <property type="protein sequence ID" value="VDP90153.1"/>
    <property type="molecule type" value="Genomic_DNA"/>
</dbReference>
<organism evidence="4">
    <name type="scientific">Echinostoma caproni</name>
    <dbReference type="NCBI Taxonomy" id="27848"/>
    <lineage>
        <taxon>Eukaryota</taxon>
        <taxon>Metazoa</taxon>
        <taxon>Spiralia</taxon>
        <taxon>Lophotrochozoa</taxon>
        <taxon>Platyhelminthes</taxon>
        <taxon>Trematoda</taxon>
        <taxon>Digenea</taxon>
        <taxon>Plagiorchiida</taxon>
        <taxon>Echinostomata</taxon>
        <taxon>Echinostomatoidea</taxon>
        <taxon>Echinostomatidae</taxon>
        <taxon>Echinostoma</taxon>
    </lineage>
</organism>
<dbReference type="AlphaFoldDB" id="A0A183B0Z5"/>
<protein>
    <submittedName>
        <fullName evidence="4">Transmembrane protein</fullName>
    </submittedName>
</protein>
<dbReference type="Proteomes" id="UP000272942">
    <property type="component" value="Unassembled WGS sequence"/>
</dbReference>
<accession>A0A183B0Z5</accession>
<evidence type="ECO:0000256" key="1">
    <source>
        <dbReference type="SAM" id="MobiDB-lite"/>
    </source>
</evidence>
<name>A0A183B0Z5_9TREM</name>
<evidence type="ECO:0000313" key="4">
    <source>
        <dbReference type="WBParaSite" id="ECPE_0001291801-mRNA-1"/>
    </source>
</evidence>
<reference evidence="4" key="1">
    <citation type="submission" date="2016-06" db="UniProtKB">
        <authorList>
            <consortium name="WormBaseParasite"/>
        </authorList>
    </citation>
    <scope>IDENTIFICATION</scope>
</reference>
<feature type="region of interest" description="Disordered" evidence="1">
    <location>
        <begin position="1"/>
        <end position="29"/>
    </location>
</feature>
<reference evidence="2 3" key="2">
    <citation type="submission" date="2018-11" db="EMBL/GenBank/DDBJ databases">
        <authorList>
            <consortium name="Pathogen Informatics"/>
        </authorList>
    </citation>
    <scope>NUCLEOTIDE SEQUENCE [LARGE SCALE GENOMIC DNA]</scope>
    <source>
        <strain evidence="2 3">Egypt</strain>
    </source>
</reference>
<keyword evidence="3" id="KW-1185">Reference proteome</keyword>
<gene>
    <name evidence="2" type="ORF">ECPE_LOCUS12881</name>
</gene>